<dbReference type="SUPFAM" id="SSF56219">
    <property type="entry name" value="DNase I-like"/>
    <property type="match status" value="1"/>
</dbReference>
<comment type="caution">
    <text evidence="1">The sequence shown here is derived from an EMBL/GenBank/DDBJ whole genome shotgun (WGS) entry which is preliminary data.</text>
</comment>
<evidence type="ECO:0000313" key="2">
    <source>
        <dbReference type="Proteomes" id="UP001066276"/>
    </source>
</evidence>
<accession>A0AAV7MM80</accession>
<keyword evidence="2" id="KW-1185">Reference proteome</keyword>
<dbReference type="Proteomes" id="UP001066276">
    <property type="component" value="Chromosome 9"/>
</dbReference>
<proteinExistence type="predicted"/>
<organism evidence="1 2">
    <name type="scientific">Pleurodeles waltl</name>
    <name type="common">Iberian ribbed newt</name>
    <dbReference type="NCBI Taxonomy" id="8319"/>
    <lineage>
        <taxon>Eukaryota</taxon>
        <taxon>Metazoa</taxon>
        <taxon>Chordata</taxon>
        <taxon>Craniata</taxon>
        <taxon>Vertebrata</taxon>
        <taxon>Euteleostomi</taxon>
        <taxon>Amphibia</taxon>
        <taxon>Batrachia</taxon>
        <taxon>Caudata</taxon>
        <taxon>Salamandroidea</taxon>
        <taxon>Salamandridae</taxon>
        <taxon>Pleurodelinae</taxon>
        <taxon>Pleurodeles</taxon>
    </lineage>
</organism>
<evidence type="ECO:0008006" key="3">
    <source>
        <dbReference type="Google" id="ProtNLM"/>
    </source>
</evidence>
<protein>
    <recommendedName>
        <fullName evidence="3">Endonuclease/exonuclease/phosphatase domain-containing protein</fullName>
    </recommendedName>
</protein>
<evidence type="ECO:0000313" key="1">
    <source>
        <dbReference type="EMBL" id="KAJ1104264.1"/>
    </source>
</evidence>
<name>A0AAV7MM80_PLEWA</name>
<dbReference type="Gene3D" id="3.60.10.10">
    <property type="entry name" value="Endonuclease/exonuclease/phosphatase"/>
    <property type="match status" value="1"/>
</dbReference>
<dbReference type="InterPro" id="IPR036691">
    <property type="entry name" value="Endo/exonu/phosph_ase_sf"/>
</dbReference>
<dbReference type="EMBL" id="JANPWB010000013">
    <property type="protein sequence ID" value="KAJ1104264.1"/>
    <property type="molecule type" value="Genomic_DNA"/>
</dbReference>
<sequence>MASMPASNGPLPLEATACPAAHDSPCLRHSTDSGVPHGTNPDNKALGRCGLHVHCGNYYSGYRVQTRCGWKVKEGNMYDYNIQRGLFEEDLELLCIGKAGYLTLMLGDFNLKLDLNSSDNLYMQLLVAAQIPNSIFLNIECSDSDLSLVRTIGSLDMFCLNGRMKMDRPAKWTFRIGNQVCPIDYAFVNTWSFGEVLEIEVEHIEGSDHWPLRLTIRSADKTQKEREKALIALVEYSRRIMTRLIE</sequence>
<gene>
    <name evidence="1" type="ORF">NDU88_001676</name>
</gene>
<reference evidence="1" key="1">
    <citation type="journal article" date="2022" name="bioRxiv">
        <title>Sequencing and chromosome-scale assembly of the giantPleurodeles waltlgenome.</title>
        <authorList>
            <person name="Brown T."/>
            <person name="Elewa A."/>
            <person name="Iarovenko S."/>
            <person name="Subramanian E."/>
            <person name="Araus A.J."/>
            <person name="Petzold A."/>
            <person name="Susuki M."/>
            <person name="Suzuki K.-i.T."/>
            <person name="Hayashi T."/>
            <person name="Toyoda A."/>
            <person name="Oliveira C."/>
            <person name="Osipova E."/>
            <person name="Leigh N.D."/>
            <person name="Simon A."/>
            <person name="Yun M.H."/>
        </authorList>
    </citation>
    <scope>NUCLEOTIDE SEQUENCE</scope>
    <source>
        <strain evidence="1">20211129_DDA</strain>
        <tissue evidence="1">Liver</tissue>
    </source>
</reference>
<dbReference type="AlphaFoldDB" id="A0AAV7MM80"/>